<evidence type="ECO:0000256" key="6">
    <source>
        <dbReference type="ARBA" id="ARBA00023004"/>
    </source>
</evidence>
<evidence type="ECO:0000256" key="11">
    <source>
        <dbReference type="SAM" id="SignalP"/>
    </source>
</evidence>
<dbReference type="SUPFAM" id="SSF56935">
    <property type="entry name" value="Porins"/>
    <property type="match status" value="1"/>
</dbReference>
<keyword evidence="9" id="KW-0472">Membrane</keyword>
<keyword evidence="10" id="KW-0998">Cell outer membrane</keyword>
<gene>
    <name evidence="13" type="ORF">C3942_20435</name>
</gene>
<reference evidence="13 14" key="1">
    <citation type="submission" date="2018-02" db="EMBL/GenBank/DDBJ databases">
        <title>Genome sequencing of Solimonas sp. HR-BB.</title>
        <authorList>
            <person name="Lee Y."/>
            <person name="Jeon C.O."/>
        </authorList>
    </citation>
    <scope>NUCLEOTIDE SEQUENCE [LARGE SCALE GENOMIC DNA]</scope>
    <source>
        <strain evidence="13 14">HR-BB</strain>
    </source>
</reference>
<keyword evidence="7" id="KW-0406">Ion transport</keyword>
<evidence type="ECO:0000256" key="1">
    <source>
        <dbReference type="ARBA" id="ARBA00004571"/>
    </source>
</evidence>
<dbReference type="GO" id="GO:0006826">
    <property type="term" value="P:iron ion transport"/>
    <property type="evidence" value="ECO:0007669"/>
    <property type="project" value="UniProtKB-KW"/>
</dbReference>
<dbReference type="OrthoDB" id="127311at2"/>
<evidence type="ECO:0000256" key="8">
    <source>
        <dbReference type="ARBA" id="ARBA00023077"/>
    </source>
</evidence>
<evidence type="ECO:0000259" key="12">
    <source>
        <dbReference type="Pfam" id="PF07715"/>
    </source>
</evidence>
<dbReference type="Gene3D" id="2.40.170.20">
    <property type="entry name" value="TonB-dependent receptor, beta-barrel domain"/>
    <property type="match status" value="2"/>
</dbReference>
<feature type="signal peptide" evidence="11">
    <location>
        <begin position="1"/>
        <end position="22"/>
    </location>
</feature>
<comment type="subcellular location">
    <subcellularLocation>
        <location evidence="1">Cell outer membrane</location>
        <topology evidence="1">Multi-pass membrane protein</topology>
    </subcellularLocation>
</comment>
<evidence type="ECO:0000256" key="9">
    <source>
        <dbReference type="ARBA" id="ARBA00023136"/>
    </source>
</evidence>
<organism evidence="13 14">
    <name type="scientific">Solimonas fluminis</name>
    <dbReference type="NCBI Taxonomy" id="2086571"/>
    <lineage>
        <taxon>Bacteria</taxon>
        <taxon>Pseudomonadati</taxon>
        <taxon>Pseudomonadota</taxon>
        <taxon>Gammaproteobacteria</taxon>
        <taxon>Nevskiales</taxon>
        <taxon>Nevskiaceae</taxon>
        <taxon>Solimonas</taxon>
    </lineage>
</organism>
<dbReference type="InterPro" id="IPR012910">
    <property type="entry name" value="Plug_dom"/>
</dbReference>
<keyword evidence="2" id="KW-0813">Transport</keyword>
<dbReference type="Proteomes" id="UP000238220">
    <property type="component" value="Unassembled WGS sequence"/>
</dbReference>
<evidence type="ECO:0000256" key="10">
    <source>
        <dbReference type="ARBA" id="ARBA00023237"/>
    </source>
</evidence>
<keyword evidence="6" id="KW-0408">Iron</keyword>
<dbReference type="InterPro" id="IPR039426">
    <property type="entry name" value="TonB-dep_rcpt-like"/>
</dbReference>
<keyword evidence="8" id="KW-0798">TonB box</keyword>
<evidence type="ECO:0000256" key="2">
    <source>
        <dbReference type="ARBA" id="ARBA00022448"/>
    </source>
</evidence>
<dbReference type="EMBL" id="PSNW01000016">
    <property type="protein sequence ID" value="PPE72066.1"/>
    <property type="molecule type" value="Genomic_DNA"/>
</dbReference>
<evidence type="ECO:0000256" key="7">
    <source>
        <dbReference type="ARBA" id="ARBA00023065"/>
    </source>
</evidence>
<dbReference type="PANTHER" id="PTHR32552">
    <property type="entry name" value="FERRICHROME IRON RECEPTOR-RELATED"/>
    <property type="match status" value="1"/>
</dbReference>
<keyword evidence="4" id="KW-0410">Iron transport</keyword>
<dbReference type="InterPro" id="IPR036942">
    <property type="entry name" value="Beta-barrel_TonB_sf"/>
</dbReference>
<evidence type="ECO:0000313" key="13">
    <source>
        <dbReference type="EMBL" id="PPE72066.1"/>
    </source>
</evidence>
<dbReference type="RefSeq" id="WP_104232222.1">
    <property type="nucleotide sequence ID" value="NZ_PSNW01000016.1"/>
</dbReference>
<dbReference type="PANTHER" id="PTHR32552:SF81">
    <property type="entry name" value="TONB-DEPENDENT OUTER MEMBRANE RECEPTOR"/>
    <property type="match status" value="1"/>
</dbReference>
<proteinExistence type="predicted"/>
<comment type="caution">
    <text evidence="13">The sequence shown here is derived from an EMBL/GenBank/DDBJ whole genome shotgun (WGS) entry which is preliminary data.</text>
</comment>
<keyword evidence="11" id="KW-0732">Signal</keyword>
<evidence type="ECO:0000256" key="3">
    <source>
        <dbReference type="ARBA" id="ARBA00022452"/>
    </source>
</evidence>
<dbReference type="AlphaFoldDB" id="A0A2S5TAV0"/>
<dbReference type="Pfam" id="PF07715">
    <property type="entry name" value="Plug"/>
    <property type="match status" value="1"/>
</dbReference>
<feature type="domain" description="TonB-dependent receptor plug" evidence="12">
    <location>
        <begin position="120"/>
        <end position="231"/>
    </location>
</feature>
<keyword evidence="3" id="KW-1134">Transmembrane beta strand</keyword>
<accession>A0A2S5TAV0</accession>
<evidence type="ECO:0000256" key="5">
    <source>
        <dbReference type="ARBA" id="ARBA00022692"/>
    </source>
</evidence>
<protein>
    <recommendedName>
        <fullName evidence="12">TonB-dependent receptor plug domain-containing protein</fullName>
    </recommendedName>
</protein>
<evidence type="ECO:0000256" key="4">
    <source>
        <dbReference type="ARBA" id="ARBA00022496"/>
    </source>
</evidence>
<evidence type="ECO:0000313" key="14">
    <source>
        <dbReference type="Proteomes" id="UP000238220"/>
    </source>
</evidence>
<dbReference type="GO" id="GO:0009279">
    <property type="term" value="C:cell outer membrane"/>
    <property type="evidence" value="ECO:0007669"/>
    <property type="project" value="UniProtKB-SubCell"/>
</dbReference>
<feature type="chain" id="PRO_5015429366" description="TonB-dependent receptor plug domain-containing protein" evidence="11">
    <location>
        <begin position="23"/>
        <end position="886"/>
    </location>
</feature>
<sequence length="886" mass="95384">MRRSRHKAWALALLAVPGLALAQAGDNAASADTPPADDALFELIGEPASAEPASAATAAAAESPAAAPAAAPEAAQAVEPLEVIPLPGKPAELPPAPAEKRAPRTIEEVVVTARRTAESQQDVPIAISAMSSDDLRREAINSPQDLQGRVPSLLVGAGSQMRNTETPTIRGQGAQFGASPGVVIYLGEVPLPSDPVANYQGGAGKFFDLGNVQVLKGSQGTLFGRNTTGGALLLEPQKPQEGFSGLLRAGAMSLSGEGGLNGQTYEAVLNAPIAGDTLLARAGGQIYRRDGFTHDVVTGKDYDSKNYWTARLGLLWRASERVENYLMGYWSDSDDHGTATVIERINREGLNRAIPGAVGLGVLATILPGIDLTQVANLGCLTLNVFGPSRNCGQDIVDEQAARDVRHVQLSGDPNDVLQTGAVVDKFSFRLSDALTLVNIASWSRLEHSYRWDLDGSRAALNEFINPQDVLQADVKTVTEELQLQGEALDGRLDFVAGGYYETTDAAGWIVAKSLIFVDVDQRYEQEKTSFAPFVQGSYDLGGLSDSLSGLSLTLGARHTTDDTRVNASIRQLALGLVPLVDKDFSATVRNSEWTWTVGLDYKLDNQLVYGKISRGYKTGGVAPIAVNPDHYTYEPEYVTNYELGQKADFELGGVPLRLNTAIYYTDYTGLQKAGIDAYVDPSNPSPVPQLGQAIFNVGSAWVAGFEMDLTLQASENLTLLGTYGYTEAEYEEFRFGYNGATPQLDCTGQEITRGNTVDFACIPFQDIPKHQFSLSGRYRLPLDESLGEMEASMTYAYTARKYSGQSSPPEAEPGAWLPSVGLLNASLGWSRIFGSSLSAQLFGTNLTNELYRISNSNQWNLTYFQSSIWSEPRVIGLNLSYEWGR</sequence>
<keyword evidence="14" id="KW-1185">Reference proteome</keyword>
<keyword evidence="5" id="KW-0812">Transmembrane</keyword>
<name>A0A2S5TAV0_9GAMM</name>